<proteinExistence type="predicted"/>
<dbReference type="InterPro" id="IPR011330">
    <property type="entry name" value="Glyco_hydro/deAcase_b/a-brl"/>
</dbReference>
<dbReference type="InterPro" id="IPR002509">
    <property type="entry name" value="NODB_dom"/>
</dbReference>
<dbReference type="SUPFAM" id="SSF88713">
    <property type="entry name" value="Glycoside hydrolase/deacetylase"/>
    <property type="match status" value="1"/>
</dbReference>
<evidence type="ECO:0000256" key="3">
    <source>
        <dbReference type="SAM" id="SignalP"/>
    </source>
</evidence>
<dbReference type="PANTHER" id="PTHR10587:SF133">
    <property type="entry name" value="CHITIN DEACETYLASE 1-RELATED"/>
    <property type="match status" value="1"/>
</dbReference>
<evidence type="ECO:0000313" key="6">
    <source>
        <dbReference type="Proteomes" id="UP000633509"/>
    </source>
</evidence>
<accession>A0ABR9M2J2</accession>
<comment type="caution">
    <text evidence="5">The sequence shown here is derived from an EMBL/GenBank/DDBJ whole genome shotgun (WGS) entry which is preliminary data.</text>
</comment>
<evidence type="ECO:0000313" key="5">
    <source>
        <dbReference type="EMBL" id="MBE1587114.1"/>
    </source>
</evidence>
<protein>
    <submittedName>
        <fullName evidence="5">Peptidoglycan/xylan/chitin deacetylase (PgdA/CDA1 family)</fullName>
    </submittedName>
</protein>
<evidence type="ECO:0000256" key="1">
    <source>
        <dbReference type="ARBA" id="ARBA00022723"/>
    </source>
</evidence>
<dbReference type="RefSeq" id="WP_192787566.1">
    <property type="nucleotide sequence ID" value="NZ_JADBEK010000001.1"/>
</dbReference>
<evidence type="ECO:0000256" key="2">
    <source>
        <dbReference type="ARBA" id="ARBA00022801"/>
    </source>
</evidence>
<name>A0ABR9M2J2_9ACTN</name>
<dbReference type="Gene3D" id="3.20.20.370">
    <property type="entry name" value="Glycoside hydrolase/deacetylase"/>
    <property type="match status" value="1"/>
</dbReference>
<dbReference type="PROSITE" id="PS51677">
    <property type="entry name" value="NODB"/>
    <property type="match status" value="1"/>
</dbReference>
<dbReference type="InterPro" id="IPR050248">
    <property type="entry name" value="Polysacc_deacetylase_ArnD"/>
</dbReference>
<keyword evidence="1" id="KW-0479">Metal-binding</keyword>
<gene>
    <name evidence="5" type="ORF">H4W80_005372</name>
</gene>
<sequence>MRVWAVPLALLALAVCVTCSVASHQQKEPPIAPYKAAVVDPAVLAKRLVSMQYGSGWPRSRKFDCSKLKCVALTFDDGPGEYTARLLDLLRKRDVKATFFVIGQMVAADKGGHLVRRIVEDGHELGNHSWSHPALAGLSHDAVQRQLQHTNDLVFKLTGVRMHIMRPPYGSTNAAVAAEARQEGLAEILWSVDTLDWLHRVPAAVTRRAGEAKPGSIVLMHDIHRTTVEAVPAILDLLARKGFTFVTVSELYGRTPSPGRTYTER</sequence>
<keyword evidence="3" id="KW-0732">Signal</keyword>
<keyword evidence="6" id="KW-1185">Reference proteome</keyword>
<dbReference type="PANTHER" id="PTHR10587">
    <property type="entry name" value="GLYCOSYL TRANSFERASE-RELATED"/>
    <property type="match status" value="1"/>
</dbReference>
<dbReference type="Pfam" id="PF01522">
    <property type="entry name" value="Polysacc_deac_1"/>
    <property type="match status" value="1"/>
</dbReference>
<feature type="domain" description="NodB homology" evidence="4">
    <location>
        <begin position="69"/>
        <end position="246"/>
    </location>
</feature>
<feature type="chain" id="PRO_5045086508" evidence="3">
    <location>
        <begin position="23"/>
        <end position="265"/>
    </location>
</feature>
<reference evidence="5 6" key="1">
    <citation type="submission" date="2020-10" db="EMBL/GenBank/DDBJ databases">
        <title>Sequencing the genomes of 1000 actinobacteria strains.</title>
        <authorList>
            <person name="Klenk H.-P."/>
        </authorList>
    </citation>
    <scope>NUCLEOTIDE SEQUENCE [LARGE SCALE GENOMIC DNA]</scope>
    <source>
        <strain evidence="5 6">DSM 43173</strain>
    </source>
</reference>
<organism evidence="5 6">
    <name type="scientific">Nonomuraea angiospora</name>
    <dbReference type="NCBI Taxonomy" id="46172"/>
    <lineage>
        <taxon>Bacteria</taxon>
        <taxon>Bacillati</taxon>
        <taxon>Actinomycetota</taxon>
        <taxon>Actinomycetes</taxon>
        <taxon>Streptosporangiales</taxon>
        <taxon>Streptosporangiaceae</taxon>
        <taxon>Nonomuraea</taxon>
    </lineage>
</organism>
<dbReference type="CDD" id="cd10917">
    <property type="entry name" value="CE4_NodB_like_6s_7s"/>
    <property type="match status" value="1"/>
</dbReference>
<dbReference type="Proteomes" id="UP000633509">
    <property type="component" value="Unassembled WGS sequence"/>
</dbReference>
<feature type="signal peptide" evidence="3">
    <location>
        <begin position="1"/>
        <end position="22"/>
    </location>
</feature>
<evidence type="ECO:0000259" key="4">
    <source>
        <dbReference type="PROSITE" id="PS51677"/>
    </source>
</evidence>
<keyword evidence="2" id="KW-0378">Hydrolase</keyword>
<dbReference type="EMBL" id="JADBEK010000001">
    <property type="protein sequence ID" value="MBE1587114.1"/>
    <property type="molecule type" value="Genomic_DNA"/>
</dbReference>